<evidence type="ECO:0000313" key="1">
    <source>
        <dbReference type="EMBL" id="QUC67625.1"/>
    </source>
</evidence>
<proteinExistence type="predicted"/>
<protein>
    <submittedName>
        <fullName evidence="1">ECF transporter S component</fullName>
    </submittedName>
</protein>
<dbReference type="Proteomes" id="UP000682782">
    <property type="component" value="Chromosome"/>
</dbReference>
<name>A0AC61MXG0_9FIRM</name>
<keyword evidence="2" id="KW-1185">Reference proteome</keyword>
<reference evidence="1" key="1">
    <citation type="submission" date="2021-01" db="EMBL/GenBank/DDBJ databases">
        <title>Complete genome sequence of Clostridiales bacterium R-7.</title>
        <authorList>
            <person name="Mahoney-Kurpe S.C."/>
            <person name="Palevich N."/>
            <person name="Koike S."/>
            <person name="Moon C.D."/>
            <person name="Attwood G.T."/>
        </authorList>
    </citation>
    <scope>NUCLEOTIDE SEQUENCE</scope>
    <source>
        <strain evidence="1">R-7</strain>
    </source>
</reference>
<accession>A0AC61MXG0</accession>
<organism evidence="1 2">
    <name type="scientific">Aristaeella hokkaidonensis</name>
    <dbReference type="NCBI Taxonomy" id="3046382"/>
    <lineage>
        <taxon>Bacteria</taxon>
        <taxon>Bacillati</taxon>
        <taxon>Bacillota</taxon>
        <taxon>Clostridia</taxon>
        <taxon>Eubacteriales</taxon>
        <taxon>Aristaeellaceae</taxon>
        <taxon>Aristaeella</taxon>
    </lineage>
</organism>
<sequence length="178" mass="19213">MTTAAYSVRRGSLIWLTMTALFMGMNIILSLSVFSIPVPGGHLYFCDVVINTAAVLLDPFAAFLVGGVGSFLGDFFFYPAPMFVSLVTHGLQAVVVSLISRKVLFGKQAASSVIGVTVGAIIMTIGYTLGRAYVYSTPEYAILKLPFEILQAGFGAVVAILLLYPMGLRKLFEKTVRR</sequence>
<dbReference type="EMBL" id="CP068393">
    <property type="protein sequence ID" value="QUC67625.1"/>
    <property type="molecule type" value="Genomic_DNA"/>
</dbReference>
<evidence type="ECO:0000313" key="2">
    <source>
        <dbReference type="Proteomes" id="UP000682782"/>
    </source>
</evidence>
<gene>
    <name evidence="1" type="ORF">JYE49_02680</name>
</gene>